<protein>
    <recommendedName>
        <fullName evidence="1">DUF6314 domain-containing protein</fullName>
    </recommendedName>
</protein>
<dbReference type="Proteomes" id="UP000005143">
    <property type="component" value="Unassembled WGS sequence"/>
</dbReference>
<feature type="domain" description="DUF6314" evidence="1">
    <location>
        <begin position="18"/>
        <end position="148"/>
    </location>
</feature>
<dbReference type="EMBL" id="AGUD01000326">
    <property type="protein sequence ID" value="EHN08781.1"/>
    <property type="molecule type" value="Genomic_DNA"/>
</dbReference>
<accession>H0EBZ8</accession>
<evidence type="ECO:0000313" key="2">
    <source>
        <dbReference type="EMBL" id="EHN08781.1"/>
    </source>
</evidence>
<proteinExistence type="predicted"/>
<dbReference type="OrthoDB" id="3296280at2"/>
<dbReference type="Pfam" id="PF19834">
    <property type="entry name" value="DUF6314"/>
    <property type="match status" value="1"/>
</dbReference>
<dbReference type="InterPro" id="IPR045632">
    <property type="entry name" value="DUF6314"/>
</dbReference>
<organism evidence="2 3">
    <name type="scientific">Patulibacter medicamentivorans</name>
    <dbReference type="NCBI Taxonomy" id="1097667"/>
    <lineage>
        <taxon>Bacteria</taxon>
        <taxon>Bacillati</taxon>
        <taxon>Actinomycetota</taxon>
        <taxon>Thermoleophilia</taxon>
        <taxon>Solirubrobacterales</taxon>
        <taxon>Patulibacteraceae</taxon>
        <taxon>Patulibacter</taxon>
    </lineage>
</organism>
<evidence type="ECO:0000313" key="3">
    <source>
        <dbReference type="Proteomes" id="UP000005143"/>
    </source>
</evidence>
<name>H0EBZ8_9ACTN</name>
<gene>
    <name evidence="2" type="ORF">PAI11_43830</name>
</gene>
<keyword evidence="3" id="KW-1185">Reference proteome</keyword>
<dbReference type="AlphaFoldDB" id="H0EBZ8"/>
<comment type="caution">
    <text evidence="2">The sequence shown here is derived from an EMBL/GenBank/DDBJ whole genome shotgun (WGS) entry which is preliminary data.</text>
</comment>
<dbReference type="RefSeq" id="WP_007579435.1">
    <property type="nucleotide sequence ID" value="NZ_AGUD01000326.1"/>
</dbReference>
<sequence>MTSPAADLLPVADLRAFLAGSWSLERTIEDRGNDQRGTVRGTAEFVADGSGIRWIEHGTVQLAGYVGEASRELEIVPDPVGDGWLVRFDDGRPFHPLDLRSGSCDAVHPCRADRYAGQVRATSSASFEVDWQVTGPAKDQRIRTRYARLRPDEGRSR</sequence>
<reference evidence="2 3" key="1">
    <citation type="journal article" date="2013" name="Biodegradation">
        <title>Quantitative proteomic analysis of ibuprofen-degrading Patulibacter sp. strain I11.</title>
        <authorList>
            <person name="Almeida B."/>
            <person name="Kjeldal H."/>
            <person name="Lolas I."/>
            <person name="Knudsen A.D."/>
            <person name="Carvalho G."/>
            <person name="Nielsen K.L."/>
            <person name="Barreto Crespo M.T."/>
            <person name="Stensballe A."/>
            <person name="Nielsen J.L."/>
        </authorList>
    </citation>
    <scope>NUCLEOTIDE SEQUENCE [LARGE SCALE GENOMIC DNA]</scope>
    <source>
        <strain evidence="2 3">I11</strain>
    </source>
</reference>
<evidence type="ECO:0000259" key="1">
    <source>
        <dbReference type="Pfam" id="PF19834"/>
    </source>
</evidence>